<feature type="region of interest" description="Disordered" evidence="1">
    <location>
        <begin position="79"/>
        <end position="115"/>
    </location>
</feature>
<proteinExistence type="predicted"/>
<sequence length="165" mass="17259">MHSDEFDVILSSSERKESPPQRWGSNVSLIAAGESAEDSTGYAVADARGKNGGRGRKGKRGGGAPFTCCLYLPRLARRTTRPPPTAAARASSLSSSPATFRCGDVESDPGTARPSTMSLAVSLERFDCGSCSTSSLSGVRTAPPWRGLVVALRPAAGAHPGLRRR</sequence>
<accession>A0A8J5X1Y6</accession>
<keyword evidence="3" id="KW-1185">Reference proteome</keyword>
<feature type="compositionally biased region" description="Basic residues" evidence="1">
    <location>
        <begin position="51"/>
        <end position="60"/>
    </location>
</feature>
<dbReference type="AlphaFoldDB" id="A0A8J5X1Y6"/>
<evidence type="ECO:0000313" key="2">
    <source>
        <dbReference type="EMBL" id="KAG8099915.1"/>
    </source>
</evidence>
<evidence type="ECO:0000256" key="1">
    <source>
        <dbReference type="SAM" id="MobiDB-lite"/>
    </source>
</evidence>
<evidence type="ECO:0000313" key="3">
    <source>
        <dbReference type="Proteomes" id="UP000729402"/>
    </source>
</evidence>
<name>A0A8J5X1Y6_ZIZPA</name>
<protein>
    <submittedName>
        <fullName evidence="2">Uncharacterized protein</fullName>
    </submittedName>
</protein>
<feature type="region of interest" description="Disordered" evidence="1">
    <location>
        <begin position="1"/>
        <end position="24"/>
    </location>
</feature>
<gene>
    <name evidence="2" type="ORF">GUJ93_ZPchr0013g34100</name>
</gene>
<dbReference type="Proteomes" id="UP000729402">
    <property type="component" value="Unassembled WGS sequence"/>
</dbReference>
<organism evidence="2 3">
    <name type="scientific">Zizania palustris</name>
    <name type="common">Northern wild rice</name>
    <dbReference type="NCBI Taxonomy" id="103762"/>
    <lineage>
        <taxon>Eukaryota</taxon>
        <taxon>Viridiplantae</taxon>
        <taxon>Streptophyta</taxon>
        <taxon>Embryophyta</taxon>
        <taxon>Tracheophyta</taxon>
        <taxon>Spermatophyta</taxon>
        <taxon>Magnoliopsida</taxon>
        <taxon>Liliopsida</taxon>
        <taxon>Poales</taxon>
        <taxon>Poaceae</taxon>
        <taxon>BOP clade</taxon>
        <taxon>Oryzoideae</taxon>
        <taxon>Oryzeae</taxon>
        <taxon>Zizaniinae</taxon>
        <taxon>Zizania</taxon>
    </lineage>
</organism>
<dbReference type="OrthoDB" id="1880037at2759"/>
<feature type="region of interest" description="Disordered" evidence="1">
    <location>
        <begin position="40"/>
        <end position="63"/>
    </location>
</feature>
<dbReference type="EMBL" id="JAAALK010000079">
    <property type="protein sequence ID" value="KAG8099915.1"/>
    <property type="molecule type" value="Genomic_DNA"/>
</dbReference>
<feature type="compositionally biased region" description="Low complexity" evidence="1">
    <location>
        <begin position="86"/>
        <end position="99"/>
    </location>
</feature>
<reference evidence="2" key="1">
    <citation type="journal article" date="2021" name="bioRxiv">
        <title>Whole Genome Assembly and Annotation of Northern Wild Rice, Zizania palustris L., Supports a Whole Genome Duplication in the Zizania Genus.</title>
        <authorList>
            <person name="Haas M."/>
            <person name="Kono T."/>
            <person name="Macchietto M."/>
            <person name="Millas R."/>
            <person name="McGilp L."/>
            <person name="Shao M."/>
            <person name="Duquette J."/>
            <person name="Hirsch C.N."/>
            <person name="Kimball J."/>
        </authorList>
    </citation>
    <scope>NUCLEOTIDE SEQUENCE</scope>
    <source>
        <tissue evidence="2">Fresh leaf tissue</tissue>
    </source>
</reference>
<reference evidence="2" key="2">
    <citation type="submission" date="2021-02" db="EMBL/GenBank/DDBJ databases">
        <authorList>
            <person name="Kimball J.A."/>
            <person name="Haas M.W."/>
            <person name="Macchietto M."/>
            <person name="Kono T."/>
            <person name="Duquette J."/>
            <person name="Shao M."/>
        </authorList>
    </citation>
    <scope>NUCLEOTIDE SEQUENCE</scope>
    <source>
        <tissue evidence="2">Fresh leaf tissue</tissue>
    </source>
</reference>
<comment type="caution">
    <text evidence="2">The sequence shown here is derived from an EMBL/GenBank/DDBJ whole genome shotgun (WGS) entry which is preliminary data.</text>
</comment>